<dbReference type="SMART" id="SM00822">
    <property type="entry name" value="PKS_KR"/>
    <property type="match status" value="1"/>
</dbReference>
<dbReference type="PANTHER" id="PTHR43639:SF1">
    <property type="entry name" value="SHORT-CHAIN DEHYDROGENASE_REDUCTASE FAMILY PROTEIN"/>
    <property type="match status" value="1"/>
</dbReference>
<dbReference type="EMBL" id="QDFR01000002">
    <property type="protein sequence ID" value="PVE55292.1"/>
    <property type="molecule type" value="Genomic_DNA"/>
</dbReference>
<dbReference type="FunFam" id="3.40.50.720:FF:000084">
    <property type="entry name" value="Short-chain dehydrogenase reductase"/>
    <property type="match status" value="1"/>
</dbReference>
<comment type="similarity">
    <text evidence="1">Belongs to the short-chain dehydrogenases/reductases (SDR) family.</text>
</comment>
<dbReference type="RefSeq" id="WP_116493545.1">
    <property type="nucleotide sequence ID" value="NZ_QDFR01000002.1"/>
</dbReference>
<dbReference type="GO" id="GO:0016491">
    <property type="term" value="F:oxidoreductase activity"/>
    <property type="evidence" value="ECO:0007669"/>
    <property type="project" value="UniProtKB-KW"/>
</dbReference>
<protein>
    <submittedName>
        <fullName evidence="4">Oxidoreductase</fullName>
    </submittedName>
</protein>
<dbReference type="PROSITE" id="PS00061">
    <property type="entry name" value="ADH_SHORT"/>
    <property type="match status" value="1"/>
</dbReference>
<dbReference type="Proteomes" id="UP000244335">
    <property type="component" value="Unassembled WGS sequence"/>
</dbReference>
<dbReference type="Gene3D" id="3.40.50.720">
    <property type="entry name" value="NAD(P)-binding Rossmann-like Domain"/>
    <property type="match status" value="1"/>
</dbReference>
<dbReference type="PRINTS" id="PR00080">
    <property type="entry name" value="SDRFAMILY"/>
</dbReference>
<dbReference type="InterPro" id="IPR002347">
    <property type="entry name" value="SDR_fam"/>
</dbReference>
<proteinExistence type="inferred from homology"/>
<evidence type="ECO:0000313" key="4">
    <source>
        <dbReference type="EMBL" id="PVE55292.1"/>
    </source>
</evidence>
<organism evidence="4 5">
    <name type="scientific">Rhizobium rhizogenes</name>
    <name type="common">Agrobacterium rhizogenes</name>
    <dbReference type="NCBI Taxonomy" id="359"/>
    <lineage>
        <taxon>Bacteria</taxon>
        <taxon>Pseudomonadati</taxon>
        <taxon>Pseudomonadota</taxon>
        <taxon>Alphaproteobacteria</taxon>
        <taxon>Hyphomicrobiales</taxon>
        <taxon>Rhizobiaceae</taxon>
        <taxon>Rhizobium/Agrobacterium group</taxon>
        <taxon>Rhizobium</taxon>
    </lineage>
</organism>
<evidence type="ECO:0000256" key="2">
    <source>
        <dbReference type="ARBA" id="ARBA00023002"/>
    </source>
</evidence>
<dbReference type="PANTHER" id="PTHR43639">
    <property type="entry name" value="OXIDOREDUCTASE, SHORT-CHAIN DEHYDROGENASE/REDUCTASE FAMILY (AFU_ORTHOLOGUE AFUA_5G02870)"/>
    <property type="match status" value="1"/>
</dbReference>
<dbReference type="CDD" id="cd05233">
    <property type="entry name" value="SDR_c"/>
    <property type="match status" value="1"/>
</dbReference>
<accession>A0AA92HA37</accession>
<evidence type="ECO:0000256" key="1">
    <source>
        <dbReference type="ARBA" id="ARBA00006484"/>
    </source>
</evidence>
<name>A0AA92HA37_RHIRH</name>
<dbReference type="AlphaFoldDB" id="A0AA92HA37"/>
<feature type="domain" description="Ketoreductase" evidence="3">
    <location>
        <begin position="13"/>
        <end position="194"/>
    </location>
</feature>
<dbReference type="InterPro" id="IPR036291">
    <property type="entry name" value="NAD(P)-bd_dom_sf"/>
</dbReference>
<evidence type="ECO:0000313" key="5">
    <source>
        <dbReference type="Proteomes" id="UP000244335"/>
    </source>
</evidence>
<reference evidence="4 5" key="1">
    <citation type="submission" date="2018-04" db="EMBL/GenBank/DDBJ databases">
        <authorList>
            <person name="Hagen T."/>
        </authorList>
    </citation>
    <scope>NUCLEOTIDE SEQUENCE [LARGE SCALE GENOMIC DNA]</scope>
    <source>
        <strain evidence="4 5">TPD7009</strain>
    </source>
</reference>
<dbReference type="SUPFAM" id="SSF51735">
    <property type="entry name" value="NAD(P)-binding Rossmann-fold domains"/>
    <property type="match status" value="1"/>
</dbReference>
<dbReference type="InterPro" id="IPR057326">
    <property type="entry name" value="KR_dom"/>
</dbReference>
<sequence>MWHELKIPDLSDRAVLVTGASTGIGAAVAKALAAQGAKVAVHYNESAAAAEAVFADIRHAGGEAILIEGDVSKPGGSERVVEAAAEKLGGLDGLINNAGGMLGRVPTAEMDDAHYARVMDLNARSVLAATKAAVPFLKRRQGFVINTTSIAARNGGGNGAILYAAAKGFVSTITRGHAKEFVGDGIRVNAVAPGIISTPFHDRYTSPEMLDAQRQSVPMARVGTPDECVGAYLFLASPRLSGYITGQIIEVNGGQLMP</sequence>
<dbReference type="InterPro" id="IPR020904">
    <property type="entry name" value="Sc_DH/Rdtase_CS"/>
</dbReference>
<dbReference type="PRINTS" id="PR00081">
    <property type="entry name" value="GDHRDH"/>
</dbReference>
<evidence type="ECO:0000259" key="3">
    <source>
        <dbReference type="SMART" id="SM00822"/>
    </source>
</evidence>
<comment type="caution">
    <text evidence="4">The sequence shown here is derived from an EMBL/GenBank/DDBJ whole genome shotgun (WGS) entry which is preliminary data.</text>
</comment>
<dbReference type="Pfam" id="PF13561">
    <property type="entry name" value="adh_short_C2"/>
    <property type="match status" value="1"/>
</dbReference>
<keyword evidence="2" id="KW-0560">Oxidoreductase</keyword>
<gene>
    <name evidence="4" type="ORF">DC430_08795</name>
</gene>